<feature type="region of interest" description="Disordered" evidence="1">
    <location>
        <begin position="1"/>
        <end position="31"/>
    </location>
</feature>
<dbReference type="EMBL" id="QPII01000005">
    <property type="protein sequence ID" value="RCV89700.1"/>
    <property type="molecule type" value="Genomic_DNA"/>
</dbReference>
<evidence type="ECO:0000259" key="2">
    <source>
        <dbReference type="Pfam" id="PF04606"/>
    </source>
</evidence>
<comment type="caution">
    <text evidence="3">The sequence shown here is derived from an EMBL/GenBank/DDBJ whole genome shotgun (WGS) entry which is preliminary data.</text>
</comment>
<evidence type="ECO:0000256" key="1">
    <source>
        <dbReference type="SAM" id="MobiDB-lite"/>
    </source>
</evidence>
<sequence length="113" mass="12660">MVTPPPPAQGRRGAHRPRPSALHHQQFRRQRPVKISCPHCADRAITRTSKRPAPVFYEVYAQCINPDCGWAGKLHIEFATTTAPSRKPNAAVRIPIEPASRRVLLEQLTAQHS</sequence>
<protein>
    <recommendedName>
        <fullName evidence="2">Zinc finger Ogr/Delta-type domain-containing protein</fullName>
    </recommendedName>
</protein>
<accession>A0A368TY64</accession>
<evidence type="ECO:0000313" key="4">
    <source>
        <dbReference type="Proteomes" id="UP000252405"/>
    </source>
</evidence>
<dbReference type="AlphaFoldDB" id="A0A368TY64"/>
<name>A0A368TY64_9GAMM</name>
<dbReference type="InterPro" id="IPR007684">
    <property type="entry name" value="Znf_Ogr/Delta"/>
</dbReference>
<dbReference type="OrthoDB" id="7362772at2"/>
<reference evidence="3 4" key="1">
    <citation type="submission" date="2018-07" db="EMBL/GenBank/DDBJ databases">
        <title>Halomonas montanilacus sp. nov., isolated from Lake Pengyan on Tibetan Plateau.</title>
        <authorList>
            <person name="Lu H."/>
            <person name="Xing P."/>
            <person name="Wu Q."/>
        </authorList>
    </citation>
    <scope>NUCLEOTIDE SEQUENCE [LARGE SCALE GENOMIC DNA]</scope>
    <source>
        <strain evidence="3 4">PYC7W</strain>
    </source>
</reference>
<evidence type="ECO:0000313" key="3">
    <source>
        <dbReference type="EMBL" id="RCV89700.1"/>
    </source>
</evidence>
<dbReference type="Pfam" id="PF04606">
    <property type="entry name" value="Ogr_Delta"/>
    <property type="match status" value="1"/>
</dbReference>
<proteinExistence type="predicted"/>
<feature type="domain" description="Zinc finger Ogr/Delta-type" evidence="2">
    <location>
        <begin position="37"/>
        <end position="81"/>
    </location>
</feature>
<keyword evidence="4" id="KW-1185">Reference proteome</keyword>
<organism evidence="3 4">
    <name type="scientific">Billgrantia montanilacus</name>
    <dbReference type="NCBI Taxonomy" id="2282305"/>
    <lineage>
        <taxon>Bacteria</taxon>
        <taxon>Pseudomonadati</taxon>
        <taxon>Pseudomonadota</taxon>
        <taxon>Gammaproteobacteria</taxon>
        <taxon>Oceanospirillales</taxon>
        <taxon>Halomonadaceae</taxon>
        <taxon>Billgrantia</taxon>
    </lineage>
</organism>
<gene>
    <name evidence="3" type="ORF">DU505_08845</name>
</gene>
<dbReference type="Proteomes" id="UP000252405">
    <property type="component" value="Unassembled WGS sequence"/>
</dbReference>